<evidence type="ECO:0000313" key="2">
    <source>
        <dbReference type="EMBL" id="MFC4990575.1"/>
    </source>
</evidence>
<dbReference type="Pfam" id="PF24035">
    <property type="entry name" value="DUF7344"/>
    <property type="match status" value="1"/>
</dbReference>
<protein>
    <recommendedName>
        <fullName evidence="1">DUF7344 domain-containing protein</fullName>
    </recommendedName>
</protein>
<proteinExistence type="predicted"/>
<dbReference type="InterPro" id="IPR036388">
    <property type="entry name" value="WH-like_DNA-bd_sf"/>
</dbReference>
<evidence type="ECO:0000259" key="1">
    <source>
        <dbReference type="Pfam" id="PF24035"/>
    </source>
</evidence>
<evidence type="ECO:0000313" key="3">
    <source>
        <dbReference type="Proteomes" id="UP001595925"/>
    </source>
</evidence>
<dbReference type="AlphaFoldDB" id="A0ABD5QLF9"/>
<comment type="caution">
    <text evidence="2">The sequence shown here is derived from an EMBL/GenBank/DDBJ whole genome shotgun (WGS) entry which is preliminary data.</text>
</comment>
<dbReference type="Gene3D" id="1.10.10.10">
    <property type="entry name" value="Winged helix-like DNA-binding domain superfamily/Winged helix DNA-binding domain"/>
    <property type="match status" value="1"/>
</dbReference>
<dbReference type="EMBL" id="JBHSJG010000078">
    <property type="protein sequence ID" value="MFC4990575.1"/>
    <property type="molecule type" value="Genomic_DNA"/>
</dbReference>
<organism evidence="2 3">
    <name type="scientific">Saliphagus infecundisoli</name>
    <dbReference type="NCBI Taxonomy" id="1849069"/>
    <lineage>
        <taxon>Archaea</taxon>
        <taxon>Methanobacteriati</taxon>
        <taxon>Methanobacteriota</taxon>
        <taxon>Stenosarchaea group</taxon>
        <taxon>Halobacteria</taxon>
        <taxon>Halobacteriales</taxon>
        <taxon>Natrialbaceae</taxon>
        <taxon>Saliphagus</taxon>
    </lineage>
</organism>
<dbReference type="Proteomes" id="UP001595925">
    <property type="component" value="Unassembled WGS sequence"/>
</dbReference>
<gene>
    <name evidence="2" type="ORF">ACFPFO_23075</name>
</gene>
<accession>A0ABD5QLF9</accession>
<dbReference type="RefSeq" id="WP_224830053.1">
    <property type="nucleotide sequence ID" value="NZ_JAIVEF010000036.1"/>
</dbReference>
<name>A0ABD5QLF9_9EURY</name>
<feature type="domain" description="DUF7344" evidence="1">
    <location>
        <begin position="7"/>
        <end position="77"/>
    </location>
</feature>
<sequence>MDERTLRLISHPIRRRIICALRDGETPIECPLNIADLDSGIVHKEVAQRRQIELFHIHLPKLDDADVIAWDRDHENVAKGSNFDKCRILLDEITTHDESEVDH</sequence>
<keyword evidence="3" id="KW-1185">Reference proteome</keyword>
<reference evidence="2 3" key="1">
    <citation type="journal article" date="2019" name="Int. J. Syst. Evol. Microbiol.">
        <title>The Global Catalogue of Microorganisms (GCM) 10K type strain sequencing project: providing services to taxonomists for standard genome sequencing and annotation.</title>
        <authorList>
            <consortium name="The Broad Institute Genomics Platform"/>
            <consortium name="The Broad Institute Genome Sequencing Center for Infectious Disease"/>
            <person name="Wu L."/>
            <person name="Ma J."/>
        </authorList>
    </citation>
    <scope>NUCLEOTIDE SEQUENCE [LARGE SCALE GENOMIC DNA]</scope>
    <source>
        <strain evidence="2 3">CGMCC 1.15824</strain>
    </source>
</reference>
<dbReference type="InterPro" id="IPR055768">
    <property type="entry name" value="DUF7344"/>
</dbReference>